<keyword evidence="4" id="KW-0548">Nucleotidyltransferase</keyword>
<dbReference type="AlphaFoldDB" id="A0A149VZM6"/>
<comment type="function">
    <text evidence="1">DNA polymerase III is a complex, multichain enzyme responsible for most of the replicative synthesis in bacteria. The epsilon subunit contain the editing function and is a proofreading 3'-5' exonuclease.</text>
</comment>
<evidence type="ECO:0000256" key="1">
    <source>
        <dbReference type="ARBA" id="ARBA00025483"/>
    </source>
</evidence>
<dbReference type="Pfam" id="PF00929">
    <property type="entry name" value="RNase_T"/>
    <property type="match status" value="1"/>
</dbReference>
<evidence type="ECO:0000259" key="3">
    <source>
        <dbReference type="SMART" id="SM00479"/>
    </source>
</evidence>
<gene>
    <name evidence="4" type="primary">polC</name>
    <name evidence="4" type="ORF">FEMY_07110</name>
</gene>
<reference evidence="4 5" key="1">
    <citation type="submission" date="2016-01" db="EMBL/GenBank/DDBJ databases">
        <title>Genome sequence of the acidophilic iron oxidising Ferrovum strain Z-31.</title>
        <authorList>
            <person name="Poehlein A."/>
            <person name="Ullrich S.R."/>
            <person name="Schloemann M."/>
            <person name="Muehling M."/>
            <person name="Daniel R."/>
        </authorList>
    </citation>
    <scope>NUCLEOTIDE SEQUENCE [LARGE SCALE GENOMIC DNA]</scope>
    <source>
        <strain evidence="4 5">Z-31</strain>
    </source>
</reference>
<dbReference type="GO" id="GO:0003887">
    <property type="term" value="F:DNA-directed DNA polymerase activity"/>
    <property type="evidence" value="ECO:0007669"/>
    <property type="project" value="UniProtKB-EC"/>
</dbReference>
<dbReference type="SUPFAM" id="SSF53098">
    <property type="entry name" value="Ribonuclease H-like"/>
    <property type="match status" value="1"/>
</dbReference>
<dbReference type="PANTHER" id="PTHR30231:SF37">
    <property type="entry name" value="EXODEOXYRIBONUCLEASE 10"/>
    <property type="match status" value="1"/>
</dbReference>
<dbReference type="SMART" id="SM00479">
    <property type="entry name" value="EXOIII"/>
    <property type="match status" value="1"/>
</dbReference>
<dbReference type="GO" id="GO:0045004">
    <property type="term" value="P:DNA replication proofreading"/>
    <property type="evidence" value="ECO:0007669"/>
    <property type="project" value="TreeGrafter"/>
</dbReference>
<proteinExistence type="predicted"/>
<dbReference type="CDD" id="cd06127">
    <property type="entry name" value="DEDDh"/>
    <property type="match status" value="1"/>
</dbReference>
<dbReference type="EC" id="2.7.7.7" evidence="4"/>
<organism evidence="4 5">
    <name type="scientific">Ferrovum myxofaciens</name>
    <dbReference type="NCBI Taxonomy" id="416213"/>
    <lineage>
        <taxon>Bacteria</taxon>
        <taxon>Pseudomonadati</taxon>
        <taxon>Pseudomonadota</taxon>
        <taxon>Betaproteobacteria</taxon>
        <taxon>Ferrovales</taxon>
        <taxon>Ferrovaceae</taxon>
        <taxon>Ferrovum</taxon>
    </lineage>
</organism>
<name>A0A149VZM6_9PROT</name>
<protein>
    <submittedName>
        <fullName evidence="4">DNA polymerase III PolC-type</fullName>
        <ecNumber evidence="4">2.7.7.7</ecNumber>
    </submittedName>
</protein>
<dbReference type="InterPro" id="IPR036397">
    <property type="entry name" value="RNaseH_sf"/>
</dbReference>
<evidence type="ECO:0000256" key="2">
    <source>
        <dbReference type="ARBA" id="ARBA00026073"/>
    </source>
</evidence>
<dbReference type="PANTHER" id="PTHR30231">
    <property type="entry name" value="DNA POLYMERASE III SUBUNIT EPSILON"/>
    <property type="match status" value="1"/>
</dbReference>
<dbReference type="GO" id="GO:0005829">
    <property type="term" value="C:cytosol"/>
    <property type="evidence" value="ECO:0007669"/>
    <property type="project" value="TreeGrafter"/>
</dbReference>
<accession>A0A149VZM6</accession>
<keyword evidence="5" id="KW-1185">Reference proteome</keyword>
<dbReference type="STRING" id="1789004.FEMY_07110"/>
<dbReference type="EMBL" id="LRRD01000011">
    <property type="protein sequence ID" value="KXW58683.1"/>
    <property type="molecule type" value="Genomic_DNA"/>
</dbReference>
<comment type="caution">
    <text evidence="4">The sequence shown here is derived from an EMBL/GenBank/DDBJ whole genome shotgun (WGS) entry which is preliminary data.</text>
</comment>
<keyword evidence="4" id="KW-0808">Transferase</keyword>
<dbReference type="Proteomes" id="UP000075653">
    <property type="component" value="Unassembled WGS sequence"/>
</dbReference>
<dbReference type="NCBIfam" id="NF006615">
    <property type="entry name" value="PRK09182.1"/>
    <property type="match status" value="1"/>
</dbReference>
<dbReference type="Gene3D" id="3.30.420.10">
    <property type="entry name" value="Ribonuclease H-like superfamily/Ribonuclease H"/>
    <property type="match status" value="1"/>
</dbReference>
<dbReference type="InterPro" id="IPR013520">
    <property type="entry name" value="Ribonucl_H"/>
</dbReference>
<dbReference type="RefSeq" id="WP_035417257.1">
    <property type="nucleotide sequence ID" value="NZ_JPOQ01000031.1"/>
</dbReference>
<dbReference type="FunFam" id="3.30.420.10:FF:000045">
    <property type="entry name" value="3'-5' exonuclease DinG"/>
    <property type="match status" value="1"/>
</dbReference>
<comment type="subunit">
    <text evidence="2">DNA polymerase III contains a core (composed of alpha, epsilon and theta chains) that associates with a tau subunit. This core dimerizes to form the POLIII' complex. PolIII' associates with the gamma complex (composed of gamma, delta, delta', psi and chi chains) and with the beta chain to form the complete DNA polymerase III complex.</text>
</comment>
<dbReference type="GO" id="GO:0003676">
    <property type="term" value="F:nucleic acid binding"/>
    <property type="evidence" value="ECO:0007669"/>
    <property type="project" value="InterPro"/>
</dbReference>
<dbReference type="PATRIC" id="fig|1789004.3.peg.719"/>
<evidence type="ECO:0000313" key="5">
    <source>
        <dbReference type="Proteomes" id="UP000075653"/>
    </source>
</evidence>
<evidence type="ECO:0000313" key="4">
    <source>
        <dbReference type="EMBL" id="KXW58683.1"/>
    </source>
</evidence>
<sequence>MITNPETLLQTLSDHPDYRVLRRLKARTQLAANPSGHALHRGVIVDTETTGLDARKDKIIEIGIIVFDYDPITGQPIRVSSTYGGLEDPGFPLGPETIRLTGITDALVAGQRFDETAFTTLLSGTQLVIAHNAAFDRPFLEKRLPVFSDLPWGCSMMDIDWEAEGINSKKLDYLAFRQGFFFDAHRAEEDCQALLEILALPLPLSTQPGLKPILDRLPQTSYTVSALNSPFSTKDLLKERQYRWNGERKCWARTLESETTLKKEMEWLKTTIYGGKAASVEIEERNARTRFSFRAGNTRTCVL</sequence>
<dbReference type="InterPro" id="IPR012337">
    <property type="entry name" value="RNaseH-like_sf"/>
</dbReference>
<feature type="domain" description="Exonuclease" evidence="3">
    <location>
        <begin position="41"/>
        <end position="207"/>
    </location>
</feature>
<dbReference type="GO" id="GO:0008408">
    <property type="term" value="F:3'-5' exonuclease activity"/>
    <property type="evidence" value="ECO:0007669"/>
    <property type="project" value="TreeGrafter"/>
</dbReference>